<dbReference type="OrthoDB" id="2588322at2759"/>
<dbReference type="RefSeq" id="XP_028480134.1">
    <property type="nucleotide sequence ID" value="XM_028616277.1"/>
</dbReference>
<proteinExistence type="predicted"/>
<dbReference type="EMBL" id="RSCE01000001">
    <property type="protein sequence ID" value="RSH87926.1"/>
    <property type="molecule type" value="Genomic_DNA"/>
</dbReference>
<evidence type="ECO:0000313" key="1">
    <source>
        <dbReference type="EMBL" id="RSH87926.1"/>
    </source>
</evidence>
<reference evidence="1 2" key="1">
    <citation type="submission" date="2018-11" db="EMBL/GenBank/DDBJ databases">
        <title>Genome sequence of Apiotrichum porosum DSM 27194.</title>
        <authorList>
            <person name="Aliyu H."/>
            <person name="Gorte O."/>
            <person name="Ochsenreither K."/>
        </authorList>
    </citation>
    <scope>NUCLEOTIDE SEQUENCE [LARGE SCALE GENOMIC DNA]</scope>
    <source>
        <strain evidence="1 2">DSM 27194</strain>
    </source>
</reference>
<dbReference type="Pfam" id="PF10974">
    <property type="entry name" value="DUF2804"/>
    <property type="match status" value="1"/>
</dbReference>
<dbReference type="Proteomes" id="UP000279236">
    <property type="component" value="Unassembled WGS sequence"/>
</dbReference>
<sequence length="347" mass="37960">MASTPNAAARVEITDPVSLTNPSGGLNPSAVGWTRTPLHDTDAIGTTWTSFMRNKRWEYWAVVTPTHIISLTVSNIDYAGVCALFVLDRATNTEINTELVAPLAWGVTLPGTLDGGVASVKSRGLDITITPEEGGTRLQARSARVSIDIFAALPKGHERLGVVVPWSEWVFQYTVKDIGLPATGTVTIDGTEIALPPGQSWATLDHGRGRWPRSITWNWGTGVETQPSGRVVGIQVGGKWTDGTGATENSLLVDGRVSKIHDELQWTYDIKDLSDKTVEKVWKITGDGVDLKFRVEHVREAHTDLKIITSKTWQCFGAWSGTVKDENGKDVVIEAAYGWAEHVEQYW</sequence>
<dbReference type="InterPro" id="IPR021243">
    <property type="entry name" value="DUF2804"/>
</dbReference>
<name>A0A427YA17_9TREE</name>
<dbReference type="PANTHER" id="PTHR35868">
    <property type="entry name" value="DUF2804 DOMAIN-CONTAINING PROTEIN-RELATED"/>
    <property type="match status" value="1"/>
</dbReference>
<evidence type="ECO:0008006" key="3">
    <source>
        <dbReference type="Google" id="ProtNLM"/>
    </source>
</evidence>
<dbReference type="GeneID" id="39584989"/>
<protein>
    <recommendedName>
        <fullName evidence="3">DUF2804 domain-containing protein</fullName>
    </recommendedName>
</protein>
<dbReference type="PANTHER" id="PTHR35868:SF3">
    <property type="entry name" value="DUF2804 DOMAIN-CONTAINING PROTEIN"/>
    <property type="match status" value="1"/>
</dbReference>
<accession>A0A427YA17</accession>
<dbReference type="AlphaFoldDB" id="A0A427YA17"/>
<keyword evidence="2" id="KW-1185">Reference proteome</keyword>
<comment type="caution">
    <text evidence="1">The sequence shown here is derived from an EMBL/GenBank/DDBJ whole genome shotgun (WGS) entry which is preliminary data.</text>
</comment>
<organism evidence="1 2">
    <name type="scientific">Apiotrichum porosum</name>
    <dbReference type="NCBI Taxonomy" id="105984"/>
    <lineage>
        <taxon>Eukaryota</taxon>
        <taxon>Fungi</taxon>
        <taxon>Dikarya</taxon>
        <taxon>Basidiomycota</taxon>
        <taxon>Agaricomycotina</taxon>
        <taxon>Tremellomycetes</taxon>
        <taxon>Trichosporonales</taxon>
        <taxon>Trichosporonaceae</taxon>
        <taxon>Apiotrichum</taxon>
    </lineage>
</organism>
<evidence type="ECO:0000313" key="2">
    <source>
        <dbReference type="Proteomes" id="UP000279236"/>
    </source>
</evidence>
<gene>
    <name evidence="1" type="ORF">EHS24_000446</name>
</gene>